<keyword evidence="2" id="KW-1185">Reference proteome</keyword>
<accession>A0A140L918</accession>
<proteinExistence type="predicted"/>
<evidence type="ECO:0000313" key="2">
    <source>
        <dbReference type="Proteomes" id="UP000070456"/>
    </source>
</evidence>
<dbReference type="EMBL" id="LOEE01000019">
    <property type="protein sequence ID" value="KXG77043.1"/>
    <property type="molecule type" value="Genomic_DNA"/>
</dbReference>
<dbReference type="Proteomes" id="UP000070456">
    <property type="component" value="Unassembled WGS sequence"/>
</dbReference>
<comment type="caution">
    <text evidence="1">The sequence shown here is derived from an EMBL/GenBank/DDBJ whole genome shotgun (WGS) entry which is preliminary data.</text>
</comment>
<name>A0A140L918_9FIRM</name>
<protein>
    <submittedName>
        <fullName evidence="1">Uncharacterized protein</fullName>
    </submittedName>
</protein>
<reference evidence="1 2" key="1">
    <citation type="submission" date="2015-12" db="EMBL/GenBank/DDBJ databases">
        <title>Draft genome sequence of the thermoanaerobe Thermotalea metallivorans, an isolate from the runoff channel of the Great Artesian Basin, Australia.</title>
        <authorList>
            <person name="Patel B.K."/>
        </authorList>
    </citation>
    <scope>NUCLEOTIDE SEQUENCE [LARGE SCALE GENOMIC DNA]</scope>
    <source>
        <strain evidence="1 2">B2-1</strain>
    </source>
</reference>
<sequence>MSCFNCQNCKQGAHAYFCLDKNDFVINESHNTQILENKERSGWKKGNKNYEIHRRKARKEVEV</sequence>
<organism evidence="1 2">
    <name type="scientific">Thermotalea metallivorans</name>
    <dbReference type="NCBI Taxonomy" id="520762"/>
    <lineage>
        <taxon>Bacteria</taxon>
        <taxon>Bacillati</taxon>
        <taxon>Bacillota</taxon>
        <taxon>Clostridia</taxon>
        <taxon>Peptostreptococcales</taxon>
        <taxon>Thermotaleaceae</taxon>
        <taxon>Thermotalea</taxon>
    </lineage>
</organism>
<evidence type="ECO:0000313" key="1">
    <source>
        <dbReference type="EMBL" id="KXG77043.1"/>
    </source>
</evidence>
<dbReference type="AlphaFoldDB" id="A0A140L918"/>
<gene>
    <name evidence="1" type="ORF">AN619_05710</name>
</gene>
<dbReference type="STRING" id="520762.AN619_05710"/>